<evidence type="ECO:0000313" key="2">
    <source>
        <dbReference type="Proteomes" id="UP000499080"/>
    </source>
</evidence>
<accession>A0A4Y2F4N9</accession>
<name>A0A4Y2F4N9_ARAVE</name>
<dbReference type="AlphaFoldDB" id="A0A4Y2F4N9"/>
<sequence length="166" mass="19524">MKRRPVTSLTLRASMIRSLSKKMFYQTRKMRSMAFKTFDYQAITNLSFIKGVRNRALTSAWKKLWQESVVEPDFEGCETTPAEPAVNELVLLANIMVLEVENDIDDIEEDDSQRLRTEELMDLHFENDIDGLDEDDNQGCAQKSLWICIVFHSKKLWRRICQWKRS</sequence>
<evidence type="ECO:0000313" key="1">
    <source>
        <dbReference type="EMBL" id="GBM35717.1"/>
    </source>
</evidence>
<comment type="caution">
    <text evidence="1">The sequence shown here is derived from an EMBL/GenBank/DDBJ whole genome shotgun (WGS) entry which is preliminary data.</text>
</comment>
<proteinExistence type="predicted"/>
<keyword evidence="2" id="KW-1185">Reference proteome</keyword>
<gene>
    <name evidence="1" type="ORF">AVEN_58402_1</name>
</gene>
<dbReference type="OrthoDB" id="7607518at2759"/>
<protein>
    <recommendedName>
        <fullName evidence="3">DDE-1 domain-containing protein</fullName>
    </recommendedName>
</protein>
<dbReference type="Proteomes" id="UP000499080">
    <property type="component" value="Unassembled WGS sequence"/>
</dbReference>
<reference evidence="1 2" key="1">
    <citation type="journal article" date="2019" name="Sci. Rep.">
        <title>Orb-weaving spider Araneus ventricosus genome elucidates the spidroin gene catalogue.</title>
        <authorList>
            <person name="Kono N."/>
            <person name="Nakamura H."/>
            <person name="Ohtoshi R."/>
            <person name="Moran D.A.P."/>
            <person name="Shinohara A."/>
            <person name="Yoshida Y."/>
            <person name="Fujiwara M."/>
            <person name="Mori M."/>
            <person name="Tomita M."/>
            <person name="Arakawa K."/>
        </authorList>
    </citation>
    <scope>NUCLEOTIDE SEQUENCE [LARGE SCALE GENOMIC DNA]</scope>
</reference>
<organism evidence="1 2">
    <name type="scientific">Araneus ventricosus</name>
    <name type="common">Orbweaver spider</name>
    <name type="synonym">Epeira ventricosa</name>
    <dbReference type="NCBI Taxonomy" id="182803"/>
    <lineage>
        <taxon>Eukaryota</taxon>
        <taxon>Metazoa</taxon>
        <taxon>Ecdysozoa</taxon>
        <taxon>Arthropoda</taxon>
        <taxon>Chelicerata</taxon>
        <taxon>Arachnida</taxon>
        <taxon>Araneae</taxon>
        <taxon>Araneomorphae</taxon>
        <taxon>Entelegynae</taxon>
        <taxon>Araneoidea</taxon>
        <taxon>Araneidae</taxon>
        <taxon>Araneus</taxon>
    </lineage>
</organism>
<evidence type="ECO:0008006" key="3">
    <source>
        <dbReference type="Google" id="ProtNLM"/>
    </source>
</evidence>
<dbReference type="EMBL" id="BGPR01000792">
    <property type="protein sequence ID" value="GBM35717.1"/>
    <property type="molecule type" value="Genomic_DNA"/>
</dbReference>